<feature type="compositionally biased region" description="Basic and acidic residues" evidence="1">
    <location>
        <begin position="1"/>
        <end position="13"/>
    </location>
</feature>
<proteinExistence type="predicted"/>
<dbReference type="AlphaFoldDB" id="A0AAW0C4L4"/>
<comment type="caution">
    <text evidence="2">The sequence shown here is derived from an EMBL/GenBank/DDBJ whole genome shotgun (WGS) entry which is preliminary data.</text>
</comment>
<evidence type="ECO:0000256" key="1">
    <source>
        <dbReference type="SAM" id="MobiDB-lite"/>
    </source>
</evidence>
<keyword evidence="3" id="KW-1185">Reference proteome</keyword>
<evidence type="ECO:0008006" key="4">
    <source>
        <dbReference type="Google" id="ProtNLM"/>
    </source>
</evidence>
<evidence type="ECO:0000313" key="2">
    <source>
        <dbReference type="EMBL" id="KAK7033455.1"/>
    </source>
</evidence>
<gene>
    <name evidence="2" type="ORF">R3P38DRAFT_3504461</name>
</gene>
<name>A0AAW0C4L4_9AGAR</name>
<sequence length="486" mass="54198">MRPDECRYREKPKGKSKPIKRSPPEDPFSSDSSSSSSSSRPTTPTSQVSPPPVQLKLQAEHPDGQLDLNPLLSWPDLSSICDPLYRSCSPNDPPGGIFVMPSIETGYFSSPVQSEERPSDTFTTWQYGLSIIAAKREAISAGDSSELIVAPLLVSVCELMGYLVKSNSPPEAWVPFGLPAATEAELERLVCSKLESPSGRGMEPLLRLQVCTLLSLYFAQKEDMRIAQEFLGTASNIVVQHSVALGLEHPLADVWSPTFDISYLAPHGVSDEARAAFSQMIYLDIQYGLIFKLPSTTLHWADTEINFVRAKSILSLHDSRHVAAAWKRWDFEQPTPVAWTKRYWSLIEEIYSHVNFLNTAVMDVSCIPVLQGALPTLNTCLITSLAALAELYGLFALSQPESRQKHREVVSEIANITQRFSENDYQHLDPILSICWSIAWRTLPETLEWSMPGSDSTQDDNVFRSGLLFLHAECSRKLRRANHFAV</sequence>
<protein>
    <recommendedName>
        <fullName evidence="4">Transcription factor domain-containing protein</fullName>
    </recommendedName>
</protein>
<feature type="region of interest" description="Disordered" evidence="1">
    <location>
        <begin position="1"/>
        <end position="52"/>
    </location>
</feature>
<feature type="compositionally biased region" description="Low complexity" evidence="1">
    <location>
        <begin position="27"/>
        <end position="48"/>
    </location>
</feature>
<dbReference type="Proteomes" id="UP001362999">
    <property type="component" value="Unassembled WGS sequence"/>
</dbReference>
<reference evidence="2 3" key="1">
    <citation type="journal article" date="2024" name="J Genomics">
        <title>Draft genome sequencing and assembly of Favolaschia claudopus CIRM-BRFM 2984 isolated from oak limbs.</title>
        <authorList>
            <person name="Navarro D."/>
            <person name="Drula E."/>
            <person name="Chaduli D."/>
            <person name="Cazenave R."/>
            <person name="Ahrendt S."/>
            <person name="Wang J."/>
            <person name="Lipzen A."/>
            <person name="Daum C."/>
            <person name="Barry K."/>
            <person name="Grigoriev I.V."/>
            <person name="Favel A."/>
            <person name="Rosso M.N."/>
            <person name="Martin F."/>
        </authorList>
    </citation>
    <scope>NUCLEOTIDE SEQUENCE [LARGE SCALE GENOMIC DNA]</scope>
    <source>
        <strain evidence="2 3">CIRM-BRFM 2984</strain>
    </source>
</reference>
<organism evidence="2 3">
    <name type="scientific">Favolaschia claudopus</name>
    <dbReference type="NCBI Taxonomy" id="2862362"/>
    <lineage>
        <taxon>Eukaryota</taxon>
        <taxon>Fungi</taxon>
        <taxon>Dikarya</taxon>
        <taxon>Basidiomycota</taxon>
        <taxon>Agaricomycotina</taxon>
        <taxon>Agaricomycetes</taxon>
        <taxon>Agaricomycetidae</taxon>
        <taxon>Agaricales</taxon>
        <taxon>Marasmiineae</taxon>
        <taxon>Mycenaceae</taxon>
        <taxon>Favolaschia</taxon>
    </lineage>
</organism>
<dbReference type="EMBL" id="JAWWNJ010000023">
    <property type="protein sequence ID" value="KAK7033455.1"/>
    <property type="molecule type" value="Genomic_DNA"/>
</dbReference>
<accession>A0AAW0C4L4</accession>
<evidence type="ECO:0000313" key="3">
    <source>
        <dbReference type="Proteomes" id="UP001362999"/>
    </source>
</evidence>